<dbReference type="InterPro" id="IPR017853">
    <property type="entry name" value="GH"/>
</dbReference>
<protein>
    <submittedName>
        <fullName evidence="2">Uncharacterized protein LOC111122598</fullName>
    </submittedName>
</protein>
<dbReference type="SUPFAM" id="SSF51445">
    <property type="entry name" value="(Trans)glycosidases"/>
    <property type="match status" value="1"/>
</dbReference>
<reference evidence="2" key="1">
    <citation type="submission" date="2025-08" db="UniProtKB">
        <authorList>
            <consortium name="RefSeq"/>
        </authorList>
    </citation>
    <scope>IDENTIFICATION</scope>
    <source>
        <tissue evidence="2">Whole sample</tissue>
    </source>
</reference>
<keyword evidence="1" id="KW-1185">Reference proteome</keyword>
<accession>A0A8B8CWU2</accession>
<proteinExistence type="predicted"/>
<name>A0A8B8CWU2_CRAVI</name>
<organism evidence="1 2">
    <name type="scientific">Crassostrea virginica</name>
    <name type="common">Eastern oyster</name>
    <dbReference type="NCBI Taxonomy" id="6565"/>
    <lineage>
        <taxon>Eukaryota</taxon>
        <taxon>Metazoa</taxon>
        <taxon>Spiralia</taxon>
        <taxon>Lophotrochozoa</taxon>
        <taxon>Mollusca</taxon>
        <taxon>Bivalvia</taxon>
        <taxon>Autobranchia</taxon>
        <taxon>Pteriomorphia</taxon>
        <taxon>Ostreida</taxon>
        <taxon>Ostreoidea</taxon>
        <taxon>Ostreidae</taxon>
        <taxon>Crassostrea</taxon>
    </lineage>
</organism>
<gene>
    <name evidence="2" type="primary">LOC111122598</name>
</gene>
<dbReference type="KEGG" id="cvn:111122598"/>
<sequence length="775" mass="86820">MIVQPIGYIKKFYKTIFIAIMCQINRLLVCFCLVQFVRSQYPGLKVSIVTDGTYSISVNGDLWLNSAPTYFMADGNMYIGGEHGNLTLLQSSAGSGYDRIGEWQTSDFFYSAGGSNVTASIRTYPYELQHDFIIFSQTYHNGAKQTNRADVSSVIGRFPAFNVGSQDPKVELFYLAYGGIMVGDTGKSMGVWNQTTVSMSYGISGGPLAIFDQEGNTVIIAPFSQFMASSVTHPDFDNSVGWGVMGGVQSVPAGYQCDTILYYAKGINKAFEGWGRLMKKWYGRTDDFVNTDITISHLGYWTDNGAYYYYLTEQNKTYEDSMLAVKTYADSQNIPYRYFQFDSWWYYKGQGDGVKEWEPRPDIFPHGARPLAQKLGLPIALHNRFWSKDTVYAVQNNGRYLFQIDKNGTVSAPLTEDFWLYLLGRAQEEWGLILYEQDWLNVEFAGLPSFLNSIGFGNYWLEVMADAAKLLNIPIQYCMSNTRHALKAVELDIVTQARVSGDYHPGKDQWRIGVSSMLADAIGLRPFKDTFWTTTTQPGNKYKTTEPYPGLNAVVSTLSTGPVGPGDVVGGTNRTLLMRCCNADGLILKPSKPATAIDRQFIMTASGVTRDLEVWSTFTEMTVGDRVRYFGAVLGVDTPPGFKLLRSDLDFMSDDREEYIVYDYRSPEDYRSFTTSLILPNCTKADFCLYHFIPEMKIGIHSVYLLGETDKWLPVSQQRLTALTPIQDQDLVLTVAGAQGESVSFSYLLDGTLQTVTCNFKQTSSLLLSISNKTC</sequence>
<dbReference type="InterPro" id="IPR013785">
    <property type="entry name" value="Aldolase_TIM"/>
</dbReference>
<dbReference type="AlphaFoldDB" id="A0A8B8CWU2"/>
<dbReference type="GeneID" id="111122598"/>
<dbReference type="RefSeq" id="XP_022320105.1">
    <property type="nucleotide sequence ID" value="XM_022464397.1"/>
</dbReference>
<evidence type="ECO:0000313" key="2">
    <source>
        <dbReference type="RefSeq" id="XP_022320105.1"/>
    </source>
</evidence>
<dbReference type="Gene3D" id="3.20.20.70">
    <property type="entry name" value="Aldolase class I"/>
    <property type="match status" value="1"/>
</dbReference>
<dbReference type="Proteomes" id="UP000694844">
    <property type="component" value="Chromosome 3"/>
</dbReference>
<dbReference type="OrthoDB" id="41905at2759"/>
<evidence type="ECO:0000313" key="1">
    <source>
        <dbReference type="Proteomes" id="UP000694844"/>
    </source>
</evidence>